<protein>
    <submittedName>
        <fullName evidence="2">Retrotransposon gag protein</fullName>
    </submittedName>
</protein>
<dbReference type="AlphaFoldDB" id="A0A1R3IYI8"/>
<dbReference type="Pfam" id="PF08284">
    <property type="entry name" value="RVP_2"/>
    <property type="match status" value="1"/>
</dbReference>
<dbReference type="GO" id="GO:0004190">
    <property type="term" value="F:aspartic-type endopeptidase activity"/>
    <property type="evidence" value="ECO:0007669"/>
    <property type="project" value="InterPro"/>
</dbReference>
<dbReference type="CDD" id="cd00303">
    <property type="entry name" value="retropepsin_like"/>
    <property type="match status" value="1"/>
</dbReference>
<reference evidence="3" key="1">
    <citation type="submission" date="2013-09" db="EMBL/GenBank/DDBJ databases">
        <title>Corchorus olitorius genome sequencing.</title>
        <authorList>
            <person name="Alam M."/>
            <person name="Haque M.S."/>
            <person name="Islam M.S."/>
            <person name="Emdad E.M."/>
            <person name="Islam M.M."/>
            <person name="Ahmed B."/>
            <person name="Halim A."/>
            <person name="Hossen Q.M.M."/>
            <person name="Hossain M.Z."/>
            <person name="Ahmed R."/>
            <person name="Khan M.M."/>
            <person name="Islam R."/>
            <person name="Rashid M.M."/>
            <person name="Khan S.A."/>
            <person name="Rahman M.S."/>
            <person name="Alam M."/>
            <person name="Yahiya A.S."/>
            <person name="Khan M.S."/>
            <person name="Azam M.S."/>
            <person name="Haque T."/>
            <person name="Lashkar M.Z.H."/>
            <person name="Akhand A.I."/>
            <person name="Morshed G."/>
            <person name="Roy S."/>
            <person name="Uddin K.S."/>
            <person name="Rabeya T."/>
            <person name="Hossain A.S."/>
            <person name="Chowdhury A."/>
            <person name="Snigdha A.R."/>
            <person name="Mortoza M.S."/>
            <person name="Matin S.A."/>
            <person name="Hoque S.M.E."/>
            <person name="Islam M.K."/>
            <person name="Roy D.K."/>
            <person name="Haider R."/>
            <person name="Moosa M.M."/>
            <person name="Elias S.M."/>
            <person name="Hasan A.M."/>
            <person name="Jahan S."/>
            <person name="Shafiuddin M."/>
            <person name="Mahmood N."/>
            <person name="Shommy N.S."/>
        </authorList>
    </citation>
    <scope>NUCLEOTIDE SEQUENCE [LARGE SCALE GENOMIC DNA]</scope>
    <source>
        <strain evidence="3">cv. O-4</strain>
    </source>
</reference>
<accession>A0A1R3IYI8</accession>
<name>A0A1R3IYI8_9ROSI</name>
<feature type="domain" description="Retrotransposon gag" evidence="1">
    <location>
        <begin position="130"/>
        <end position="216"/>
    </location>
</feature>
<keyword evidence="3" id="KW-1185">Reference proteome</keyword>
<dbReference type="PANTHER" id="PTHR15503:SF22">
    <property type="entry name" value="TRANSPOSON TY3-I GAG POLYPROTEIN"/>
    <property type="match status" value="1"/>
</dbReference>
<dbReference type="InterPro" id="IPR001969">
    <property type="entry name" value="Aspartic_peptidase_AS"/>
</dbReference>
<dbReference type="InterPro" id="IPR032567">
    <property type="entry name" value="RTL1-rel"/>
</dbReference>
<gene>
    <name evidence="2" type="ORF">COLO4_20628</name>
</gene>
<organism evidence="2 3">
    <name type="scientific">Corchorus olitorius</name>
    <dbReference type="NCBI Taxonomy" id="93759"/>
    <lineage>
        <taxon>Eukaryota</taxon>
        <taxon>Viridiplantae</taxon>
        <taxon>Streptophyta</taxon>
        <taxon>Embryophyta</taxon>
        <taxon>Tracheophyta</taxon>
        <taxon>Spermatophyta</taxon>
        <taxon>Magnoliopsida</taxon>
        <taxon>eudicotyledons</taxon>
        <taxon>Gunneridae</taxon>
        <taxon>Pentapetalae</taxon>
        <taxon>rosids</taxon>
        <taxon>malvids</taxon>
        <taxon>Malvales</taxon>
        <taxon>Malvaceae</taxon>
        <taxon>Grewioideae</taxon>
        <taxon>Apeibeae</taxon>
        <taxon>Corchorus</taxon>
    </lineage>
</organism>
<dbReference type="Proteomes" id="UP000187203">
    <property type="component" value="Unassembled WGS sequence"/>
</dbReference>
<dbReference type="Gene3D" id="2.40.70.10">
    <property type="entry name" value="Acid Proteases"/>
    <property type="match status" value="1"/>
</dbReference>
<dbReference type="EMBL" id="AWUE01017290">
    <property type="protein sequence ID" value="OMO87633.1"/>
    <property type="molecule type" value="Genomic_DNA"/>
</dbReference>
<dbReference type="GO" id="GO:0006508">
    <property type="term" value="P:proteolysis"/>
    <property type="evidence" value="ECO:0007669"/>
    <property type="project" value="InterPro"/>
</dbReference>
<dbReference type="PANTHER" id="PTHR15503">
    <property type="entry name" value="LDOC1 RELATED"/>
    <property type="match status" value="1"/>
</dbReference>
<dbReference type="SUPFAM" id="SSF50630">
    <property type="entry name" value="Acid proteases"/>
    <property type="match status" value="1"/>
</dbReference>
<dbReference type="PROSITE" id="PS00141">
    <property type="entry name" value="ASP_PROTEASE"/>
    <property type="match status" value="1"/>
</dbReference>
<sequence length="472" mass="52135">MPPKTDLPDAIANLALQLQDIKQSLETKIDNVSQTCSSSISDLHAQISRLETRPSPAPPPLPSILGKHSLAITSSSSPESSFPESPAAFQPKTPKFHLLPFDGSIPHDWIFQAEQYFAFYSITPPQRLPIAAFVMQGDALTWFQWMHRNNQLLDWNSFTQALELRFGPSSFQNPYTALFKLKQFGTVVQYQREFELLANRVSGLTEDHLLNCFVSGRKPDIQTKMVIQCPTSLPHALALAKLIEAKLLAHPGFFNRSSTPNSFLSTSASRLVLPTPPSRPCKTAPFLLLQVDEEPPDALMTLEAVSSPPLSTIPLPPQPEAFDQIVSEDFHVSLHALYGLTSVKCMRLQGIINGHTFTVLIDSGSSHNLIQPRVAQFLHLANEPAPPFVVTVGNGDSLKCLGQVKSIAMAIQEHLFSLDFFLLNVFGADIILGIQWLVQLVPILAEFSQLYMSFLHNGQTITLQGKNATKPT</sequence>
<dbReference type="STRING" id="93759.A0A1R3IYI8"/>
<proteinExistence type="predicted"/>
<evidence type="ECO:0000313" key="2">
    <source>
        <dbReference type="EMBL" id="OMO87633.1"/>
    </source>
</evidence>
<comment type="caution">
    <text evidence="2">The sequence shown here is derived from an EMBL/GenBank/DDBJ whole genome shotgun (WGS) entry which is preliminary data.</text>
</comment>
<dbReference type="OrthoDB" id="1428943at2759"/>
<dbReference type="InterPro" id="IPR005162">
    <property type="entry name" value="Retrotrans_gag_dom"/>
</dbReference>
<evidence type="ECO:0000259" key="1">
    <source>
        <dbReference type="Pfam" id="PF03732"/>
    </source>
</evidence>
<evidence type="ECO:0000313" key="3">
    <source>
        <dbReference type="Proteomes" id="UP000187203"/>
    </source>
</evidence>
<dbReference type="InterPro" id="IPR021109">
    <property type="entry name" value="Peptidase_aspartic_dom_sf"/>
</dbReference>
<dbReference type="Pfam" id="PF03732">
    <property type="entry name" value="Retrotrans_gag"/>
    <property type="match status" value="1"/>
</dbReference>